<gene>
    <name evidence="2" type="ORF">NDU88_011631</name>
</gene>
<feature type="region of interest" description="Disordered" evidence="1">
    <location>
        <begin position="1"/>
        <end position="48"/>
    </location>
</feature>
<name>A0AAV7S601_PLEWA</name>
<sequence length="117" mass="13242">MEREGIYSAREDEDLNCDSHAREEWAENVTGEAEETDTSEYEEEGGIQKPLIKPAAHHIPGGTWLAPVEWRTDQVKYLGVKITSKMDCVVERNFALVLANTKRELQSMKNLHLSIVG</sequence>
<proteinExistence type="predicted"/>
<keyword evidence="3" id="KW-1185">Reference proteome</keyword>
<dbReference type="AlphaFoldDB" id="A0AAV7S601"/>
<organism evidence="2 3">
    <name type="scientific">Pleurodeles waltl</name>
    <name type="common">Iberian ribbed newt</name>
    <dbReference type="NCBI Taxonomy" id="8319"/>
    <lineage>
        <taxon>Eukaryota</taxon>
        <taxon>Metazoa</taxon>
        <taxon>Chordata</taxon>
        <taxon>Craniata</taxon>
        <taxon>Vertebrata</taxon>
        <taxon>Euteleostomi</taxon>
        <taxon>Amphibia</taxon>
        <taxon>Batrachia</taxon>
        <taxon>Caudata</taxon>
        <taxon>Salamandroidea</taxon>
        <taxon>Salamandridae</taxon>
        <taxon>Pleurodelinae</taxon>
        <taxon>Pleurodeles</taxon>
    </lineage>
</organism>
<evidence type="ECO:0000256" key="1">
    <source>
        <dbReference type="SAM" id="MobiDB-lite"/>
    </source>
</evidence>
<reference evidence="2" key="1">
    <citation type="journal article" date="2022" name="bioRxiv">
        <title>Sequencing and chromosome-scale assembly of the giantPleurodeles waltlgenome.</title>
        <authorList>
            <person name="Brown T."/>
            <person name="Elewa A."/>
            <person name="Iarovenko S."/>
            <person name="Subramanian E."/>
            <person name="Araus A.J."/>
            <person name="Petzold A."/>
            <person name="Susuki M."/>
            <person name="Suzuki K.-i.T."/>
            <person name="Hayashi T."/>
            <person name="Toyoda A."/>
            <person name="Oliveira C."/>
            <person name="Osipova E."/>
            <person name="Leigh N.D."/>
            <person name="Simon A."/>
            <person name="Yun M.H."/>
        </authorList>
    </citation>
    <scope>NUCLEOTIDE SEQUENCE</scope>
    <source>
        <strain evidence="2">20211129_DDA</strain>
        <tissue evidence="2">Liver</tissue>
    </source>
</reference>
<accession>A0AAV7S601</accession>
<dbReference type="Proteomes" id="UP001066276">
    <property type="component" value="Chromosome 5"/>
</dbReference>
<evidence type="ECO:0000313" key="3">
    <source>
        <dbReference type="Proteomes" id="UP001066276"/>
    </source>
</evidence>
<protein>
    <submittedName>
        <fullName evidence="2">Uncharacterized protein</fullName>
    </submittedName>
</protein>
<evidence type="ECO:0000313" key="2">
    <source>
        <dbReference type="EMBL" id="KAJ1158959.1"/>
    </source>
</evidence>
<feature type="compositionally biased region" description="Acidic residues" evidence="1">
    <location>
        <begin position="32"/>
        <end position="45"/>
    </location>
</feature>
<dbReference type="EMBL" id="JANPWB010000009">
    <property type="protein sequence ID" value="KAJ1158959.1"/>
    <property type="molecule type" value="Genomic_DNA"/>
</dbReference>
<comment type="caution">
    <text evidence="2">The sequence shown here is derived from an EMBL/GenBank/DDBJ whole genome shotgun (WGS) entry which is preliminary data.</text>
</comment>